<feature type="active site" description="Acyl-ester intermediate" evidence="7">
    <location>
        <position position="46"/>
    </location>
</feature>
<keyword evidence="4" id="KW-0133">Cell shape</keyword>
<dbReference type="Pfam" id="PF00768">
    <property type="entry name" value="Peptidase_S11"/>
    <property type="match status" value="1"/>
</dbReference>
<feature type="binding site" evidence="8">
    <location>
        <position position="209"/>
    </location>
    <ligand>
        <name>substrate</name>
    </ligand>
</feature>
<dbReference type="InterPro" id="IPR012338">
    <property type="entry name" value="Beta-lactam/transpept-like"/>
</dbReference>
<dbReference type="PANTHER" id="PTHR21581">
    <property type="entry name" value="D-ALANYL-D-ALANINE CARBOXYPEPTIDASE"/>
    <property type="match status" value="1"/>
</dbReference>
<dbReference type="AlphaFoldDB" id="A0A344PKV1"/>
<evidence type="ECO:0000256" key="9">
    <source>
        <dbReference type="RuleBase" id="RU004016"/>
    </source>
</evidence>
<keyword evidence="13" id="KW-0645">Protease</keyword>
<keyword evidence="13" id="KW-0121">Carboxypeptidase</keyword>
<dbReference type="PRINTS" id="PR00725">
    <property type="entry name" value="DADACBPTASE1"/>
</dbReference>
<dbReference type="GO" id="GO:0009252">
    <property type="term" value="P:peptidoglycan biosynthetic process"/>
    <property type="evidence" value="ECO:0007669"/>
    <property type="project" value="UniProtKB-KW"/>
</dbReference>
<evidence type="ECO:0000256" key="6">
    <source>
        <dbReference type="ARBA" id="ARBA00023316"/>
    </source>
</evidence>
<dbReference type="InterPro" id="IPR018044">
    <property type="entry name" value="Peptidase_S11"/>
</dbReference>
<evidence type="ECO:0000259" key="12">
    <source>
        <dbReference type="Pfam" id="PF00768"/>
    </source>
</evidence>
<evidence type="ECO:0000313" key="13">
    <source>
        <dbReference type="EMBL" id="AXC50006.1"/>
    </source>
</evidence>
<evidence type="ECO:0000256" key="11">
    <source>
        <dbReference type="SAM" id="SignalP"/>
    </source>
</evidence>
<evidence type="ECO:0000256" key="8">
    <source>
        <dbReference type="PIRSR" id="PIRSR618044-2"/>
    </source>
</evidence>
<evidence type="ECO:0000256" key="2">
    <source>
        <dbReference type="ARBA" id="ARBA00022729"/>
    </source>
</evidence>
<protein>
    <submittedName>
        <fullName evidence="13">D-alanyl-D-alanine carboxypeptidase</fullName>
    </submittedName>
</protein>
<dbReference type="RefSeq" id="WP_114076325.1">
    <property type="nucleotide sequence ID" value="NZ_CP030918.1"/>
</dbReference>
<dbReference type="KEGG" id="pars:DRW48_10150"/>
<feature type="compositionally biased region" description="Low complexity" evidence="10">
    <location>
        <begin position="353"/>
        <end position="363"/>
    </location>
</feature>
<dbReference type="GO" id="GO:0008360">
    <property type="term" value="P:regulation of cell shape"/>
    <property type="evidence" value="ECO:0007669"/>
    <property type="project" value="UniProtKB-KW"/>
</dbReference>
<dbReference type="GO" id="GO:0009002">
    <property type="term" value="F:serine-type D-Ala-D-Ala carboxypeptidase activity"/>
    <property type="evidence" value="ECO:0007669"/>
    <property type="project" value="InterPro"/>
</dbReference>
<feature type="domain" description="Peptidase S11 D-alanyl-D-alanine carboxypeptidase A N-terminal" evidence="12">
    <location>
        <begin position="11"/>
        <end position="238"/>
    </location>
</feature>
<sequence length="522" mass="54506">MIAVALTAATTAQQAGAAPFAAYVMDGRTGKTLHSQNGDTPLHPASLTKMMTLYLAFAAIEQGRVRLDSRFTVSQHAASMPPSKLGLRPGQQIELRYLIRAAAVKSANDAATVIGEGLAGSEPAFAQQMTATARALGMRNTQFRNANGLSADGHYSSAHDLTILGRHLFYDFPQYYSIFSRRSADAGVGTVNSTNARFLDNYQGADGIKTGYTRAAGFNLTASAQRGQQRVMATVMGGTSTAQRNQIMAQLLDAGFSRSPARVAVVKPATVVVQPQRVRRATVPQAQAVAAVPRTVTVRPAANVASIATSVAPVRRTQSVAAAAPSPGGIDLSEALREAMATRPEPSPERPVPARTRAPAPVAEGDDSGSAVASLRPPTKPEGSSPDSDLSPDSAAAAPPAKSSAEPALAPARPARRDSAASLDGGTVKLASLESGDRPAAGKAASTNWGITLGRYRSKAEAEQMLLKTALREADALGEGLRKVGESKRGYEARFVNLSRAQAQLACDKLQARSQKCTVNAP</sequence>
<keyword evidence="6" id="KW-0961">Cell wall biogenesis/degradation</keyword>
<dbReference type="GO" id="GO:0071555">
    <property type="term" value="P:cell wall organization"/>
    <property type="evidence" value="ECO:0007669"/>
    <property type="project" value="UniProtKB-KW"/>
</dbReference>
<evidence type="ECO:0000313" key="14">
    <source>
        <dbReference type="Proteomes" id="UP000252023"/>
    </source>
</evidence>
<feature type="compositionally biased region" description="Low complexity" evidence="10">
    <location>
        <begin position="381"/>
        <end position="413"/>
    </location>
</feature>
<dbReference type="Gene3D" id="3.40.710.10">
    <property type="entry name" value="DD-peptidase/beta-lactamase superfamily"/>
    <property type="match status" value="1"/>
</dbReference>
<gene>
    <name evidence="13" type="ORF">DRW48_10150</name>
</gene>
<dbReference type="PANTHER" id="PTHR21581:SF6">
    <property type="entry name" value="TRAFFICKING PROTEIN PARTICLE COMPLEX SUBUNIT 12"/>
    <property type="match status" value="1"/>
</dbReference>
<evidence type="ECO:0000256" key="3">
    <source>
        <dbReference type="ARBA" id="ARBA00022801"/>
    </source>
</evidence>
<feature type="region of interest" description="Disordered" evidence="10">
    <location>
        <begin position="339"/>
        <end position="424"/>
    </location>
</feature>
<dbReference type="InterPro" id="IPR001967">
    <property type="entry name" value="Peptidase_S11_N"/>
</dbReference>
<keyword evidence="5" id="KW-0573">Peptidoglycan synthesis</keyword>
<comment type="similarity">
    <text evidence="1 9">Belongs to the peptidase S11 family.</text>
</comment>
<dbReference type="OrthoDB" id="9795979at2"/>
<evidence type="ECO:0000256" key="1">
    <source>
        <dbReference type="ARBA" id="ARBA00007164"/>
    </source>
</evidence>
<feature type="active site" description="Proton acceptor" evidence="7">
    <location>
        <position position="49"/>
    </location>
</feature>
<evidence type="ECO:0000256" key="4">
    <source>
        <dbReference type="ARBA" id="ARBA00022960"/>
    </source>
</evidence>
<feature type="signal peptide" evidence="11">
    <location>
        <begin position="1"/>
        <end position="17"/>
    </location>
</feature>
<dbReference type="EMBL" id="CP030918">
    <property type="protein sequence ID" value="AXC50006.1"/>
    <property type="molecule type" value="Genomic_DNA"/>
</dbReference>
<reference evidence="14" key="1">
    <citation type="submission" date="2018-07" db="EMBL/GenBank/DDBJ databases">
        <title>Genome sequencing of Paracoccus sp. SC2-6.</title>
        <authorList>
            <person name="Heo J."/>
            <person name="Kim S.-J."/>
            <person name="Kwon S.-W."/>
        </authorList>
    </citation>
    <scope>NUCLEOTIDE SEQUENCE [LARGE SCALE GENOMIC DNA]</scope>
    <source>
        <strain evidence="14">SC2-6</strain>
    </source>
</reference>
<proteinExistence type="inferred from homology"/>
<organism evidence="13 14">
    <name type="scientific">Paracoccus suum</name>
    <dbReference type="NCBI Taxonomy" id="2259340"/>
    <lineage>
        <taxon>Bacteria</taxon>
        <taxon>Pseudomonadati</taxon>
        <taxon>Pseudomonadota</taxon>
        <taxon>Alphaproteobacteria</taxon>
        <taxon>Rhodobacterales</taxon>
        <taxon>Paracoccaceae</taxon>
        <taxon>Paracoccus</taxon>
    </lineage>
</organism>
<feature type="active site" evidence="7">
    <location>
        <position position="106"/>
    </location>
</feature>
<dbReference type="GO" id="GO:0006508">
    <property type="term" value="P:proteolysis"/>
    <property type="evidence" value="ECO:0007669"/>
    <property type="project" value="InterPro"/>
</dbReference>
<evidence type="ECO:0000256" key="10">
    <source>
        <dbReference type="SAM" id="MobiDB-lite"/>
    </source>
</evidence>
<accession>A0A344PKV1</accession>
<dbReference type="Proteomes" id="UP000252023">
    <property type="component" value="Chromosome"/>
</dbReference>
<dbReference type="SUPFAM" id="SSF56601">
    <property type="entry name" value="beta-lactamase/transpeptidase-like"/>
    <property type="match status" value="1"/>
</dbReference>
<keyword evidence="3" id="KW-0378">Hydrolase</keyword>
<name>A0A344PKV1_9RHOB</name>
<evidence type="ECO:0000256" key="7">
    <source>
        <dbReference type="PIRSR" id="PIRSR618044-1"/>
    </source>
</evidence>
<keyword evidence="14" id="KW-1185">Reference proteome</keyword>
<keyword evidence="2 11" id="KW-0732">Signal</keyword>
<evidence type="ECO:0000256" key="5">
    <source>
        <dbReference type="ARBA" id="ARBA00022984"/>
    </source>
</evidence>
<feature type="chain" id="PRO_5017054473" evidence="11">
    <location>
        <begin position="18"/>
        <end position="522"/>
    </location>
</feature>